<name>A0A1J1J2F3_9DIPT</name>
<proteinExistence type="predicted"/>
<dbReference type="AlphaFoldDB" id="A0A1J1J2F3"/>
<protein>
    <submittedName>
        <fullName evidence="1">CLUMA_CG019865, isoform A</fullName>
    </submittedName>
</protein>
<organism evidence="1 2">
    <name type="scientific">Clunio marinus</name>
    <dbReference type="NCBI Taxonomy" id="568069"/>
    <lineage>
        <taxon>Eukaryota</taxon>
        <taxon>Metazoa</taxon>
        <taxon>Ecdysozoa</taxon>
        <taxon>Arthropoda</taxon>
        <taxon>Hexapoda</taxon>
        <taxon>Insecta</taxon>
        <taxon>Pterygota</taxon>
        <taxon>Neoptera</taxon>
        <taxon>Endopterygota</taxon>
        <taxon>Diptera</taxon>
        <taxon>Nematocera</taxon>
        <taxon>Chironomoidea</taxon>
        <taxon>Chironomidae</taxon>
        <taxon>Clunio</taxon>
    </lineage>
</organism>
<reference evidence="1 2" key="1">
    <citation type="submission" date="2015-04" db="EMBL/GenBank/DDBJ databases">
        <authorList>
            <person name="Syromyatnikov M.Y."/>
            <person name="Popov V.N."/>
        </authorList>
    </citation>
    <scope>NUCLEOTIDE SEQUENCE [LARGE SCALE GENOMIC DNA]</scope>
</reference>
<dbReference type="Proteomes" id="UP000183832">
    <property type="component" value="Unassembled WGS sequence"/>
</dbReference>
<dbReference type="EMBL" id="CVRI01000067">
    <property type="protein sequence ID" value="CRL06567.1"/>
    <property type="molecule type" value="Genomic_DNA"/>
</dbReference>
<keyword evidence="2" id="KW-1185">Reference proteome</keyword>
<accession>A0A1J1J2F3</accession>
<gene>
    <name evidence="1" type="ORF">CLUMA_CG019865</name>
</gene>
<evidence type="ECO:0000313" key="1">
    <source>
        <dbReference type="EMBL" id="CRL06567.1"/>
    </source>
</evidence>
<sequence length="79" mass="8928">MISLQTSAANAKVNVTLHSSSELKFEWSNKIPYRDVDLFFSSRFYETQRPPHFRNHTIEAFALLSTAIPMSISTAANPP</sequence>
<evidence type="ECO:0000313" key="2">
    <source>
        <dbReference type="Proteomes" id="UP000183832"/>
    </source>
</evidence>